<protein>
    <submittedName>
        <fullName evidence="1">Uncharacterized protein</fullName>
    </submittedName>
</protein>
<name>A0AAN9AH76_HALRR</name>
<dbReference type="EMBL" id="JAXCGZ010000063">
    <property type="protein sequence ID" value="KAK7086857.1"/>
    <property type="molecule type" value="Genomic_DNA"/>
</dbReference>
<comment type="caution">
    <text evidence="1">The sequence shown here is derived from an EMBL/GenBank/DDBJ whole genome shotgun (WGS) entry which is preliminary data.</text>
</comment>
<dbReference type="Proteomes" id="UP001381693">
    <property type="component" value="Unassembled WGS sequence"/>
</dbReference>
<evidence type="ECO:0000313" key="2">
    <source>
        <dbReference type="Proteomes" id="UP001381693"/>
    </source>
</evidence>
<evidence type="ECO:0000313" key="1">
    <source>
        <dbReference type="EMBL" id="KAK7086857.1"/>
    </source>
</evidence>
<accession>A0AAN9AH76</accession>
<dbReference type="AlphaFoldDB" id="A0AAN9AH76"/>
<organism evidence="1 2">
    <name type="scientific">Halocaridina rubra</name>
    <name type="common">Hawaiian red shrimp</name>
    <dbReference type="NCBI Taxonomy" id="373956"/>
    <lineage>
        <taxon>Eukaryota</taxon>
        <taxon>Metazoa</taxon>
        <taxon>Ecdysozoa</taxon>
        <taxon>Arthropoda</taxon>
        <taxon>Crustacea</taxon>
        <taxon>Multicrustacea</taxon>
        <taxon>Malacostraca</taxon>
        <taxon>Eumalacostraca</taxon>
        <taxon>Eucarida</taxon>
        <taxon>Decapoda</taxon>
        <taxon>Pleocyemata</taxon>
        <taxon>Caridea</taxon>
        <taxon>Atyoidea</taxon>
        <taxon>Atyidae</taxon>
        <taxon>Halocaridina</taxon>
    </lineage>
</organism>
<sequence>MTRYRGPGPQLCRKPVPVGVESLLEGGWTKEVLKLESTLAGSASKLDSEKATKIGIGYWQELEATNPFEDQESHTERLVRNGLEIFSCGTLCHIWPSKQPIIENES</sequence>
<reference evidence="1 2" key="1">
    <citation type="submission" date="2023-11" db="EMBL/GenBank/DDBJ databases">
        <title>Halocaridina rubra genome assembly.</title>
        <authorList>
            <person name="Smith C."/>
        </authorList>
    </citation>
    <scope>NUCLEOTIDE SEQUENCE [LARGE SCALE GENOMIC DNA]</scope>
    <source>
        <strain evidence="1">EP-1</strain>
        <tissue evidence="1">Whole</tissue>
    </source>
</reference>
<proteinExistence type="predicted"/>
<gene>
    <name evidence="1" type="ORF">SK128_013714</name>
</gene>
<keyword evidence="2" id="KW-1185">Reference proteome</keyword>